<protein>
    <submittedName>
        <fullName evidence="10">Alanine:cation symporter family protein</fullName>
    </submittedName>
</protein>
<evidence type="ECO:0000313" key="10">
    <source>
        <dbReference type="EMBL" id="AVM47627.1"/>
    </source>
</evidence>
<feature type="transmembrane region" description="Helical" evidence="9">
    <location>
        <begin position="428"/>
        <end position="449"/>
    </location>
</feature>
<dbReference type="PRINTS" id="PR00175">
    <property type="entry name" value="NAALASMPORT"/>
</dbReference>
<feature type="transmembrane region" description="Helical" evidence="9">
    <location>
        <begin position="308"/>
        <end position="328"/>
    </location>
</feature>
<feature type="transmembrane region" description="Helical" evidence="9">
    <location>
        <begin position="191"/>
        <end position="208"/>
    </location>
</feature>
<dbReference type="GeneID" id="78390942"/>
<dbReference type="KEGG" id="mdv:C5Q96_01580"/>
<evidence type="ECO:0000256" key="9">
    <source>
        <dbReference type="RuleBase" id="RU363064"/>
    </source>
</evidence>
<dbReference type="Pfam" id="PF01235">
    <property type="entry name" value="Na_Ala_symp"/>
    <property type="match status" value="1"/>
</dbReference>
<evidence type="ECO:0000256" key="6">
    <source>
        <dbReference type="ARBA" id="ARBA00022847"/>
    </source>
</evidence>
<evidence type="ECO:0000313" key="11">
    <source>
        <dbReference type="Proteomes" id="UP000237883"/>
    </source>
</evidence>
<dbReference type="PANTHER" id="PTHR30330:SF1">
    <property type="entry name" value="AMINO-ACID CARRIER PROTEIN ALST"/>
    <property type="match status" value="1"/>
</dbReference>
<evidence type="ECO:0000256" key="4">
    <source>
        <dbReference type="ARBA" id="ARBA00022475"/>
    </source>
</evidence>
<feature type="transmembrane region" description="Helical" evidence="9">
    <location>
        <begin position="244"/>
        <end position="271"/>
    </location>
</feature>
<keyword evidence="11" id="KW-1185">Reference proteome</keyword>
<dbReference type="OrthoDB" id="9804874at2"/>
<evidence type="ECO:0000256" key="5">
    <source>
        <dbReference type="ARBA" id="ARBA00022692"/>
    </source>
</evidence>
<reference evidence="11" key="1">
    <citation type="submission" date="2018-02" db="EMBL/GenBank/DDBJ databases">
        <authorList>
            <person name="Holder M.E."/>
            <person name="Ajami N.J."/>
            <person name="Petrosino J.F."/>
        </authorList>
    </citation>
    <scope>NUCLEOTIDE SEQUENCE [LARGE SCALE GENOMIC DNA]</scope>
    <source>
        <strain evidence="11">CCUG 47132</strain>
    </source>
</reference>
<feature type="transmembrane region" description="Helical" evidence="9">
    <location>
        <begin position="20"/>
        <end position="39"/>
    </location>
</feature>
<proteinExistence type="inferred from homology"/>
<sequence>MENAINNIVLMISDVLYKPWIVPLLLLAGGLYFTIRTRFMQISMFKDSIKVVSEKPKSENGISSFGALMVSTASRVGTGNIIGVATAIILGGAGSIFWMWLTAIFGGASAFVESTLAQIYKKKNSDGSSYGGPAYYMRDAIRFKGLGKALGVFFSIIIIFTYAVGYNMLAAYNLQSTFSAFSFYNQNSPKVIGVILALAFGAIVIGGAKRLSDVTKILVPVMGVIYVGVALVVILMNIKNVPHMFQIIFANAFDFKAIFGGFTGSCIMFGVKRGLYSNEAGMGSAPNAAATADVSHPVKQGLVQMLSVFIDTLLICSTTAFLCLITDVDPQKYVDGDAAKAAEYVQAAIHSTLGNFGPIFIAISMFFFAFTTLIGNYSYCEGCLAFVLKRNLKRQEALVFRCIAIVLIYVGAVSQADLVWNMADMAQGFMVITNMPVILFLGGTAVRCLNDYRKQKHAGLDPHFIASDIGIHDETDFWK</sequence>
<dbReference type="NCBIfam" id="TIGR00835">
    <property type="entry name" value="agcS"/>
    <property type="match status" value="1"/>
</dbReference>
<dbReference type="PANTHER" id="PTHR30330">
    <property type="entry name" value="AGSS FAMILY TRANSPORTER, SODIUM-ALANINE"/>
    <property type="match status" value="1"/>
</dbReference>
<comment type="similarity">
    <text evidence="2 9">Belongs to the alanine or glycine:cation symporter (AGCS) (TC 2.A.25) family.</text>
</comment>
<evidence type="ECO:0000256" key="8">
    <source>
        <dbReference type="ARBA" id="ARBA00023136"/>
    </source>
</evidence>
<evidence type="ECO:0000256" key="1">
    <source>
        <dbReference type="ARBA" id="ARBA00004651"/>
    </source>
</evidence>
<feature type="transmembrane region" description="Helical" evidence="9">
    <location>
        <begin position="359"/>
        <end position="377"/>
    </location>
</feature>
<dbReference type="Gene3D" id="1.20.1740.10">
    <property type="entry name" value="Amino acid/polyamine transporter I"/>
    <property type="match status" value="1"/>
</dbReference>
<dbReference type="FunFam" id="1.20.1740.10:FF:000004">
    <property type="entry name" value="Sodium:alanine symporter family protein"/>
    <property type="match status" value="1"/>
</dbReference>
<keyword evidence="3 9" id="KW-0813">Transport</keyword>
<accession>A0A2S0L2Y1</accession>
<name>A0A2S0L2Y1_9FIRM</name>
<dbReference type="InterPro" id="IPR001463">
    <property type="entry name" value="Na/Ala_symport"/>
</dbReference>
<evidence type="ECO:0000256" key="3">
    <source>
        <dbReference type="ARBA" id="ARBA00022448"/>
    </source>
</evidence>
<feature type="transmembrane region" description="Helical" evidence="9">
    <location>
        <begin position="217"/>
        <end position="238"/>
    </location>
</feature>
<comment type="subcellular location">
    <subcellularLocation>
        <location evidence="1 9">Cell membrane</location>
        <topology evidence="1 9">Multi-pass membrane protein</topology>
    </subcellularLocation>
</comment>
<keyword evidence="4 9" id="KW-1003">Cell membrane</keyword>
<keyword evidence="6 9" id="KW-0769">Symport</keyword>
<dbReference type="Proteomes" id="UP000237883">
    <property type="component" value="Chromosome"/>
</dbReference>
<dbReference type="GO" id="GO:0005886">
    <property type="term" value="C:plasma membrane"/>
    <property type="evidence" value="ECO:0007669"/>
    <property type="project" value="UniProtKB-SubCell"/>
</dbReference>
<keyword evidence="7 9" id="KW-1133">Transmembrane helix</keyword>
<keyword evidence="8 9" id="KW-0472">Membrane</keyword>
<feature type="transmembrane region" description="Helical" evidence="9">
    <location>
        <begin position="398"/>
        <end position="416"/>
    </location>
</feature>
<evidence type="ECO:0000256" key="2">
    <source>
        <dbReference type="ARBA" id="ARBA00009261"/>
    </source>
</evidence>
<dbReference type="GO" id="GO:0005283">
    <property type="term" value="F:amino acid:sodium symporter activity"/>
    <property type="evidence" value="ECO:0007669"/>
    <property type="project" value="InterPro"/>
</dbReference>
<feature type="transmembrane region" description="Helical" evidence="9">
    <location>
        <begin position="65"/>
        <end position="90"/>
    </location>
</feature>
<gene>
    <name evidence="10" type="ORF">C5Q96_01580</name>
</gene>
<dbReference type="AlphaFoldDB" id="A0A2S0L2Y1"/>
<evidence type="ECO:0000256" key="7">
    <source>
        <dbReference type="ARBA" id="ARBA00022989"/>
    </source>
</evidence>
<organism evidence="10 11">
    <name type="scientific">Mogibacterium diversum</name>
    <dbReference type="NCBI Taxonomy" id="114527"/>
    <lineage>
        <taxon>Bacteria</taxon>
        <taxon>Bacillati</taxon>
        <taxon>Bacillota</taxon>
        <taxon>Clostridia</taxon>
        <taxon>Peptostreptococcales</taxon>
        <taxon>Anaerovoracaceae</taxon>
        <taxon>Mogibacterium</taxon>
    </lineage>
</organism>
<feature type="transmembrane region" description="Helical" evidence="9">
    <location>
        <begin position="146"/>
        <end position="171"/>
    </location>
</feature>
<dbReference type="RefSeq" id="WP_106056586.1">
    <property type="nucleotide sequence ID" value="NZ_CP027228.1"/>
</dbReference>
<keyword evidence="5 9" id="KW-0812">Transmembrane</keyword>
<dbReference type="EMBL" id="CP027228">
    <property type="protein sequence ID" value="AVM47627.1"/>
    <property type="molecule type" value="Genomic_DNA"/>
</dbReference>